<dbReference type="InterPro" id="IPR045076">
    <property type="entry name" value="MutS"/>
</dbReference>
<dbReference type="PANTHER" id="PTHR48466:SF1">
    <property type="entry name" value="SMR DOMAIN-CONTAINING PROTEIN"/>
    <property type="match status" value="1"/>
</dbReference>
<comment type="caution">
    <text evidence="3">The sequence shown here is derived from an EMBL/GenBank/DDBJ whole genome shotgun (WGS) entry which is preliminary data.</text>
</comment>
<dbReference type="Proteomes" id="UP000822688">
    <property type="component" value="Chromosome 7"/>
</dbReference>
<proteinExistence type="predicted"/>
<evidence type="ECO:0000313" key="4">
    <source>
        <dbReference type="Proteomes" id="UP000822688"/>
    </source>
</evidence>
<dbReference type="GO" id="GO:0006298">
    <property type="term" value="P:mismatch repair"/>
    <property type="evidence" value="ECO:0007669"/>
    <property type="project" value="InterPro"/>
</dbReference>
<dbReference type="GO" id="GO:0005524">
    <property type="term" value="F:ATP binding"/>
    <property type="evidence" value="ECO:0007669"/>
    <property type="project" value="InterPro"/>
</dbReference>
<keyword evidence="4" id="KW-1185">Reference proteome</keyword>
<organism evidence="3 4">
    <name type="scientific">Ceratodon purpureus</name>
    <name type="common">Fire moss</name>
    <name type="synonym">Dicranum purpureum</name>
    <dbReference type="NCBI Taxonomy" id="3225"/>
    <lineage>
        <taxon>Eukaryota</taxon>
        <taxon>Viridiplantae</taxon>
        <taxon>Streptophyta</taxon>
        <taxon>Embryophyta</taxon>
        <taxon>Bryophyta</taxon>
        <taxon>Bryophytina</taxon>
        <taxon>Bryopsida</taxon>
        <taxon>Dicranidae</taxon>
        <taxon>Pseudoditrichales</taxon>
        <taxon>Ditrichaceae</taxon>
        <taxon>Ceratodon</taxon>
    </lineage>
</organism>
<dbReference type="EMBL" id="CM026430">
    <property type="protein sequence ID" value="KAG0561581.1"/>
    <property type="molecule type" value="Genomic_DNA"/>
</dbReference>
<dbReference type="GO" id="GO:0030983">
    <property type="term" value="F:mismatched DNA binding"/>
    <property type="evidence" value="ECO:0007669"/>
    <property type="project" value="InterPro"/>
</dbReference>
<dbReference type="EMBL" id="CM026428">
    <property type="protein sequence ID" value="KAG0566825.1"/>
    <property type="molecule type" value="Genomic_DNA"/>
</dbReference>
<name>A0A8T0H4I4_CERPU</name>
<dbReference type="AlphaFoldDB" id="A0A8T0H4I4"/>
<dbReference type="PANTHER" id="PTHR48466">
    <property type="entry name" value="OS10G0509000 PROTEIN-RELATED"/>
    <property type="match status" value="1"/>
</dbReference>
<gene>
    <name evidence="2" type="ORF">KC19_7G090500</name>
    <name evidence="3" type="ORF">KC19_7G091400</name>
    <name evidence="1" type="ORF">KC19_9G075300</name>
</gene>
<evidence type="ECO:0000313" key="3">
    <source>
        <dbReference type="EMBL" id="KAG0566836.1"/>
    </source>
</evidence>
<protein>
    <submittedName>
        <fullName evidence="3">Uncharacterized protein</fullName>
    </submittedName>
</protein>
<accession>A0A8T0H4I4</accession>
<evidence type="ECO:0000313" key="1">
    <source>
        <dbReference type="EMBL" id="KAG0561581.1"/>
    </source>
</evidence>
<dbReference type="Proteomes" id="UP000822688">
    <property type="component" value="Chromosome 9"/>
</dbReference>
<dbReference type="EMBL" id="CM026428">
    <property type="protein sequence ID" value="KAG0566836.1"/>
    <property type="molecule type" value="Genomic_DNA"/>
</dbReference>
<dbReference type="GO" id="GO:0004519">
    <property type="term" value="F:endonuclease activity"/>
    <property type="evidence" value="ECO:0007669"/>
    <property type="project" value="UniProtKB-KW"/>
</dbReference>
<reference evidence="3" key="1">
    <citation type="submission" date="2020-06" db="EMBL/GenBank/DDBJ databases">
        <title>WGS assembly of Ceratodon purpureus strain R40.</title>
        <authorList>
            <person name="Carey S.B."/>
            <person name="Jenkins J."/>
            <person name="Shu S."/>
            <person name="Lovell J.T."/>
            <person name="Sreedasyam A."/>
            <person name="Maumus F."/>
            <person name="Tiley G.P."/>
            <person name="Fernandez-Pozo N."/>
            <person name="Barry K."/>
            <person name="Chen C."/>
            <person name="Wang M."/>
            <person name="Lipzen A."/>
            <person name="Daum C."/>
            <person name="Saski C.A."/>
            <person name="Payton A.C."/>
            <person name="Mcbreen J.C."/>
            <person name="Conrad R.E."/>
            <person name="Kollar L.M."/>
            <person name="Olsson S."/>
            <person name="Huttunen S."/>
            <person name="Landis J.B."/>
            <person name="Wickett N.J."/>
            <person name="Johnson M.G."/>
            <person name="Rensing S.A."/>
            <person name="Grimwood J."/>
            <person name="Schmutz J."/>
            <person name="Mcdaniel S.F."/>
        </authorList>
    </citation>
    <scope>NUCLEOTIDE SEQUENCE</scope>
    <source>
        <strain evidence="3">R40</strain>
    </source>
</reference>
<sequence length="78" mass="8977">MSAIQERLATYFMEPEPALHFNNEEIQLAEEEKLEEIAVCRQLTFKLLGVSKDVVDLLERVIALDLACARARYLLLIE</sequence>
<evidence type="ECO:0000313" key="2">
    <source>
        <dbReference type="EMBL" id="KAG0566825.1"/>
    </source>
</evidence>
<dbReference type="GO" id="GO:0140664">
    <property type="term" value="F:ATP-dependent DNA damage sensor activity"/>
    <property type="evidence" value="ECO:0007669"/>
    <property type="project" value="InterPro"/>
</dbReference>